<dbReference type="GO" id="GO:0007165">
    <property type="term" value="P:signal transduction"/>
    <property type="evidence" value="ECO:0007669"/>
    <property type="project" value="UniProtKB-KW"/>
</dbReference>
<dbReference type="Proteomes" id="UP000504634">
    <property type="component" value="Unplaced"/>
</dbReference>
<evidence type="ECO:0000313" key="9">
    <source>
        <dbReference type="Proteomes" id="UP000504634"/>
    </source>
</evidence>
<evidence type="ECO:0000256" key="6">
    <source>
        <dbReference type="ARBA" id="ARBA00023170"/>
    </source>
</evidence>
<evidence type="ECO:0000256" key="7">
    <source>
        <dbReference type="ARBA" id="ARBA00023224"/>
    </source>
</evidence>
<sequence length="389" mass="44139">MKAWRIISCRCLAASFWLMALVPLPTRTSRTPWLVAVAIRCIWVAFLLFVVHGGWKYAKSIPDGSGIVSAYVGIGVFLGHSIVALILIGESILKGASFADYERRRRKLQLQRLCAPQIRRKLLILIFVEFALDIAKTWANANSNVNPVHAYSMPHTWLLRFRFIQLLQHVMELNQRCKQLKHSLIVLAARIAPISMLWQPSSTQECDQLLQLRLNYQSIFECFGAFNNCYGWGMLALLLVCSLDIISNAYWTILSDYTMESIHYYVYNGCTSFATGLLIVALFWSGDRSSENSRQIGCLISKLAKPLGSKRYNDLVSEFSLQALHQRFVVTAKDFFNLNLHLLSSMFAAVVTYLVILLQFMVADKNSTGRNQIKIESIPTNSTKLIEPQ</sequence>
<dbReference type="GO" id="GO:0005886">
    <property type="term" value="C:plasma membrane"/>
    <property type="evidence" value="ECO:0007669"/>
    <property type="project" value="UniProtKB-SubCell"/>
</dbReference>
<dbReference type="RefSeq" id="XP_030383281.1">
    <property type="nucleotide sequence ID" value="XM_030527421.1"/>
</dbReference>
<evidence type="ECO:0000256" key="2">
    <source>
        <dbReference type="ARBA" id="ARBA00022475"/>
    </source>
</evidence>
<dbReference type="PANTHER" id="PTHR21143">
    <property type="entry name" value="INVERTEBRATE GUSTATORY RECEPTOR"/>
    <property type="match status" value="1"/>
</dbReference>
<dbReference type="PANTHER" id="PTHR21143:SF133">
    <property type="entry name" value="GUSTATORY AND PHEROMONE RECEPTOR 32A-RELATED"/>
    <property type="match status" value="1"/>
</dbReference>
<comment type="subcellular location">
    <subcellularLocation>
        <location evidence="1 8">Cell membrane</location>
        <topology evidence="1 8">Multi-pass membrane protein</topology>
    </subcellularLocation>
</comment>
<dbReference type="Pfam" id="PF08395">
    <property type="entry name" value="7tm_7"/>
    <property type="match status" value="1"/>
</dbReference>
<dbReference type="GO" id="GO:0008049">
    <property type="term" value="P:male courtship behavior"/>
    <property type="evidence" value="ECO:0007669"/>
    <property type="project" value="TreeGrafter"/>
</dbReference>
<keyword evidence="9" id="KW-1185">Reference proteome</keyword>
<dbReference type="GO" id="GO:0030424">
    <property type="term" value="C:axon"/>
    <property type="evidence" value="ECO:0007669"/>
    <property type="project" value="TreeGrafter"/>
</dbReference>
<keyword evidence="7 8" id="KW-0807">Transducer</keyword>
<dbReference type="GeneID" id="115630765"/>
<dbReference type="AlphaFoldDB" id="A0A6J2U3S1"/>
<evidence type="ECO:0000313" key="10">
    <source>
        <dbReference type="RefSeq" id="XP_030383281.1"/>
    </source>
</evidence>
<dbReference type="GO" id="GO:0030425">
    <property type="term" value="C:dendrite"/>
    <property type="evidence" value="ECO:0007669"/>
    <property type="project" value="TreeGrafter"/>
</dbReference>
<proteinExistence type="inferred from homology"/>
<accession>A0A6J2U3S1</accession>
<evidence type="ECO:0000256" key="1">
    <source>
        <dbReference type="ARBA" id="ARBA00004651"/>
    </source>
</evidence>
<feature type="transmembrane region" description="Helical" evidence="8">
    <location>
        <begin position="32"/>
        <end position="55"/>
    </location>
</feature>
<reference evidence="10" key="1">
    <citation type="submission" date="2025-08" db="UniProtKB">
        <authorList>
            <consortium name="RefSeq"/>
        </authorList>
    </citation>
    <scope>IDENTIFICATION</scope>
    <source>
        <strain evidence="10">11010-0011.00</strain>
        <tissue evidence="10">Whole body</tissue>
    </source>
</reference>
<protein>
    <recommendedName>
        <fullName evidence="8">Gustatory receptor</fullName>
    </recommendedName>
</protein>
<comment type="function">
    <text evidence="8">Gustatory receptor which mediates acceptance or avoidance behavior, depending on its substrates.</text>
</comment>
<keyword evidence="6 8" id="KW-0675">Receptor</keyword>
<organism evidence="9 10">
    <name type="scientific">Drosophila lebanonensis</name>
    <name type="common">Fruit fly</name>
    <name type="synonym">Scaptodrosophila lebanonensis</name>
    <dbReference type="NCBI Taxonomy" id="7225"/>
    <lineage>
        <taxon>Eukaryota</taxon>
        <taxon>Metazoa</taxon>
        <taxon>Ecdysozoa</taxon>
        <taxon>Arthropoda</taxon>
        <taxon>Hexapoda</taxon>
        <taxon>Insecta</taxon>
        <taxon>Pterygota</taxon>
        <taxon>Neoptera</taxon>
        <taxon>Endopterygota</taxon>
        <taxon>Diptera</taxon>
        <taxon>Brachycera</taxon>
        <taxon>Muscomorpha</taxon>
        <taxon>Ephydroidea</taxon>
        <taxon>Drosophilidae</taxon>
        <taxon>Scaptodrosophila</taxon>
    </lineage>
</organism>
<dbReference type="OrthoDB" id="6366728at2759"/>
<keyword evidence="4 8" id="KW-1133">Transmembrane helix</keyword>
<gene>
    <name evidence="10" type="primary">LOC115630765</name>
</gene>
<keyword evidence="3 8" id="KW-0812">Transmembrane</keyword>
<dbReference type="GO" id="GO:0007635">
    <property type="term" value="P:chemosensory behavior"/>
    <property type="evidence" value="ECO:0007669"/>
    <property type="project" value="TreeGrafter"/>
</dbReference>
<evidence type="ECO:0000256" key="8">
    <source>
        <dbReference type="RuleBase" id="RU363108"/>
    </source>
</evidence>
<feature type="transmembrane region" description="Helical" evidence="8">
    <location>
        <begin position="230"/>
        <end position="253"/>
    </location>
</feature>
<comment type="caution">
    <text evidence="8">Lacks conserved residue(s) required for the propagation of feature annotation.</text>
</comment>
<keyword evidence="2 8" id="KW-1003">Cell membrane</keyword>
<feature type="transmembrane region" description="Helical" evidence="8">
    <location>
        <begin position="265"/>
        <end position="284"/>
    </location>
</feature>
<name>A0A6J2U3S1_DROLE</name>
<dbReference type="GO" id="GO:0043025">
    <property type="term" value="C:neuronal cell body"/>
    <property type="evidence" value="ECO:0007669"/>
    <property type="project" value="TreeGrafter"/>
</dbReference>
<feature type="transmembrane region" description="Helical" evidence="8">
    <location>
        <begin position="342"/>
        <end position="363"/>
    </location>
</feature>
<dbReference type="GO" id="GO:0050909">
    <property type="term" value="P:sensory perception of taste"/>
    <property type="evidence" value="ECO:0007669"/>
    <property type="project" value="InterPro"/>
</dbReference>
<comment type="similarity">
    <text evidence="8">Belongs to the insect chemoreceptor superfamily. Gustatory receptor (GR) family.</text>
</comment>
<evidence type="ECO:0000256" key="5">
    <source>
        <dbReference type="ARBA" id="ARBA00023136"/>
    </source>
</evidence>
<dbReference type="InterPro" id="IPR013604">
    <property type="entry name" value="7TM_chemorcpt"/>
</dbReference>
<keyword evidence="5 8" id="KW-0472">Membrane</keyword>
<evidence type="ECO:0000256" key="4">
    <source>
        <dbReference type="ARBA" id="ARBA00022989"/>
    </source>
</evidence>
<dbReference type="CTD" id="33453"/>
<feature type="transmembrane region" description="Helical" evidence="8">
    <location>
        <begin position="67"/>
        <end position="88"/>
    </location>
</feature>
<evidence type="ECO:0000256" key="3">
    <source>
        <dbReference type="ARBA" id="ARBA00022692"/>
    </source>
</evidence>